<sequence>MVLGAGSVGLFEAEGIFDISGYGDGVDGDDRGGDGDDSGGDGVVLGRKRGGGWCLITAFGGVFVGGTTSPAFRYLRSLVLPTPSTAAAAATPSSPRPHHDRPR</sequence>
<dbReference type="Proteomes" id="UP001373714">
    <property type="component" value="Unassembled WGS sequence"/>
</dbReference>
<keyword evidence="3" id="KW-1185">Reference proteome</keyword>
<accession>A0AAV9VR67</accession>
<dbReference type="AlphaFoldDB" id="A0AAV9VR67"/>
<organism evidence="2 3">
    <name type="scientific">Orbilia blumenaviensis</name>
    <dbReference type="NCBI Taxonomy" id="1796055"/>
    <lineage>
        <taxon>Eukaryota</taxon>
        <taxon>Fungi</taxon>
        <taxon>Dikarya</taxon>
        <taxon>Ascomycota</taxon>
        <taxon>Pezizomycotina</taxon>
        <taxon>Orbiliomycetes</taxon>
        <taxon>Orbiliales</taxon>
        <taxon>Orbiliaceae</taxon>
        <taxon>Orbilia</taxon>
    </lineage>
</organism>
<gene>
    <name evidence="2" type="ORF">TWF730_001240</name>
</gene>
<dbReference type="EMBL" id="JAVHNS010000001">
    <property type="protein sequence ID" value="KAK6363833.1"/>
    <property type="molecule type" value="Genomic_DNA"/>
</dbReference>
<feature type="region of interest" description="Disordered" evidence="1">
    <location>
        <begin position="24"/>
        <end position="43"/>
    </location>
</feature>
<evidence type="ECO:0000313" key="3">
    <source>
        <dbReference type="Proteomes" id="UP001373714"/>
    </source>
</evidence>
<comment type="caution">
    <text evidence="2">The sequence shown here is derived from an EMBL/GenBank/DDBJ whole genome shotgun (WGS) entry which is preliminary data.</text>
</comment>
<reference evidence="2 3" key="1">
    <citation type="submission" date="2019-10" db="EMBL/GenBank/DDBJ databases">
        <authorList>
            <person name="Palmer J.M."/>
        </authorList>
    </citation>
    <scope>NUCLEOTIDE SEQUENCE [LARGE SCALE GENOMIC DNA]</scope>
    <source>
        <strain evidence="2 3">TWF730</strain>
    </source>
</reference>
<evidence type="ECO:0000256" key="1">
    <source>
        <dbReference type="SAM" id="MobiDB-lite"/>
    </source>
</evidence>
<name>A0AAV9VR67_9PEZI</name>
<evidence type="ECO:0000313" key="2">
    <source>
        <dbReference type="EMBL" id="KAK6363833.1"/>
    </source>
</evidence>
<proteinExistence type="predicted"/>
<protein>
    <submittedName>
        <fullName evidence="2">Uncharacterized protein</fullName>
    </submittedName>
</protein>